<evidence type="ECO:0000313" key="1">
    <source>
        <dbReference type="EMBL" id="GMN33529.1"/>
    </source>
</evidence>
<protein>
    <submittedName>
        <fullName evidence="1">Uncharacterized protein</fullName>
    </submittedName>
</protein>
<dbReference type="AlphaFoldDB" id="A0AA87ZHU1"/>
<dbReference type="EMBL" id="BTGU01000004">
    <property type="protein sequence ID" value="GMN33529.1"/>
    <property type="molecule type" value="Genomic_DNA"/>
</dbReference>
<dbReference type="Proteomes" id="UP001187192">
    <property type="component" value="Unassembled WGS sequence"/>
</dbReference>
<organism evidence="1 2">
    <name type="scientific">Ficus carica</name>
    <name type="common">Common fig</name>
    <dbReference type="NCBI Taxonomy" id="3494"/>
    <lineage>
        <taxon>Eukaryota</taxon>
        <taxon>Viridiplantae</taxon>
        <taxon>Streptophyta</taxon>
        <taxon>Embryophyta</taxon>
        <taxon>Tracheophyta</taxon>
        <taxon>Spermatophyta</taxon>
        <taxon>Magnoliopsida</taxon>
        <taxon>eudicotyledons</taxon>
        <taxon>Gunneridae</taxon>
        <taxon>Pentapetalae</taxon>
        <taxon>rosids</taxon>
        <taxon>fabids</taxon>
        <taxon>Rosales</taxon>
        <taxon>Moraceae</taxon>
        <taxon>Ficeae</taxon>
        <taxon>Ficus</taxon>
    </lineage>
</organism>
<reference evidence="1" key="1">
    <citation type="submission" date="2023-07" db="EMBL/GenBank/DDBJ databases">
        <title>draft genome sequence of fig (Ficus carica).</title>
        <authorList>
            <person name="Takahashi T."/>
            <person name="Nishimura K."/>
        </authorList>
    </citation>
    <scope>NUCLEOTIDE SEQUENCE</scope>
</reference>
<proteinExistence type="predicted"/>
<sequence>MLVQSPLFKACGRTVDLRNLTADIGTPQRHWRWRRRRKPDGGVRRGIRGRGCLYGHLEASRSELDLRLMLIALPAKAAAVKKTELKWSCSPSMNSEESATTTCFENGLADHHRHAIAGGERNLLKLF</sequence>
<comment type="caution">
    <text evidence="1">The sequence shown here is derived from an EMBL/GenBank/DDBJ whole genome shotgun (WGS) entry which is preliminary data.</text>
</comment>
<keyword evidence="2" id="KW-1185">Reference proteome</keyword>
<evidence type="ECO:0000313" key="2">
    <source>
        <dbReference type="Proteomes" id="UP001187192"/>
    </source>
</evidence>
<name>A0AA87ZHU1_FICCA</name>
<accession>A0AA87ZHU1</accession>
<gene>
    <name evidence="1" type="ORF">TIFTF001_004213</name>
</gene>